<evidence type="ECO:0000256" key="14">
    <source>
        <dbReference type="PIRSR" id="PIRSR628651-51"/>
    </source>
</evidence>
<dbReference type="InterPro" id="IPR011011">
    <property type="entry name" value="Znf_FYVE_PHD"/>
</dbReference>
<dbReference type="CDD" id="cd15505">
    <property type="entry name" value="PHD_ING"/>
    <property type="match status" value="1"/>
</dbReference>
<evidence type="ECO:0000256" key="8">
    <source>
        <dbReference type="ARBA" id="ARBA00023204"/>
    </source>
</evidence>
<dbReference type="InterPro" id="IPR028651">
    <property type="entry name" value="ING_fam"/>
</dbReference>
<keyword evidence="11" id="KW-0131">Cell cycle</keyword>
<evidence type="ECO:0000256" key="11">
    <source>
        <dbReference type="ARBA" id="ARBA00023306"/>
    </source>
</evidence>
<dbReference type="GO" id="GO:0006355">
    <property type="term" value="P:regulation of DNA-templated transcription"/>
    <property type="evidence" value="ECO:0007669"/>
    <property type="project" value="TreeGrafter"/>
</dbReference>
<evidence type="ECO:0000313" key="19">
    <source>
        <dbReference type="EMBL" id="CAI4063768.1"/>
    </source>
</evidence>
<comment type="subunit">
    <text evidence="16">Component of an histone acetyltransferase complex. Interacts with H3K4me3 and to a lesser extent with H3K4me2.</text>
</comment>
<comment type="domain">
    <text evidence="16">The PHD-type zinc finger mediates the binding to H3K4me3.</text>
</comment>
<dbReference type="SMART" id="SM01408">
    <property type="entry name" value="ING"/>
    <property type="match status" value="1"/>
</dbReference>
<organism evidence="19 20">
    <name type="scientific">Saccharomyces kudriavzevii (strain ATCC MYA-4449 / AS 2.2408 / CBS 8840 / NBRC 1802 / NCYC 2889)</name>
    <name type="common">Yeast</name>
    <dbReference type="NCBI Taxonomy" id="226230"/>
    <lineage>
        <taxon>Eukaryota</taxon>
        <taxon>Fungi</taxon>
        <taxon>Dikarya</taxon>
        <taxon>Ascomycota</taxon>
        <taxon>Saccharomycotina</taxon>
        <taxon>Saccharomycetes</taxon>
        <taxon>Saccharomycetales</taxon>
        <taxon>Saccharomycetaceae</taxon>
        <taxon>Saccharomyces</taxon>
    </lineage>
</organism>
<feature type="binding site" evidence="14">
    <location>
        <position position="249"/>
    </location>
    <ligand>
        <name>Zn(2+)</name>
        <dbReference type="ChEBI" id="CHEBI:29105"/>
        <label>1</label>
    </ligand>
</feature>
<evidence type="ECO:0000256" key="9">
    <source>
        <dbReference type="ARBA" id="ARBA00023242"/>
    </source>
</evidence>
<dbReference type="Gene3D" id="6.10.140.1740">
    <property type="match status" value="1"/>
</dbReference>
<evidence type="ECO:0000256" key="7">
    <source>
        <dbReference type="ARBA" id="ARBA00022853"/>
    </source>
</evidence>
<dbReference type="GeneID" id="80924488"/>
<feature type="region of interest" description="Disordered" evidence="17">
    <location>
        <begin position="127"/>
        <end position="215"/>
    </location>
</feature>
<evidence type="ECO:0000256" key="13">
    <source>
        <dbReference type="PIRSR" id="PIRSR628651-50"/>
    </source>
</evidence>
<evidence type="ECO:0000256" key="17">
    <source>
        <dbReference type="SAM" id="MobiDB-lite"/>
    </source>
</evidence>
<sequence>MDPSLVLEQTIQDVSNLPFEFRYLLEEIGSNDLKFNEEKKRCEQKESQIHKFIRQQGSIPKHPQEDELDEEIKESLLECQFLQGKKCVLANTALFLIARHLNKLESNIALLEEDGVLAPVEEDGDVDSAAEASRESSVMSSGSVKKKRAASSSGSVPPALKKKKTNRTSKLQNEIDVSPREKSAIPVSPSLENKVARTKEFKNNRNGKGQNGSLENEDEDKTLYCFCQRVSFGEMVACDGPNCKYEWFHYDCVDLREPPKGTWYCPECKIETEKNKLKRKRN</sequence>
<feature type="binding site" evidence="14">
    <location>
        <position position="252"/>
    </location>
    <ligand>
        <name>Zn(2+)</name>
        <dbReference type="ChEBI" id="CHEBI:29105"/>
        <label>1</label>
    </ligand>
</feature>
<accession>A0AA35JKS2</accession>
<dbReference type="PROSITE" id="PS01359">
    <property type="entry name" value="ZF_PHD_1"/>
    <property type="match status" value="1"/>
</dbReference>
<dbReference type="CDD" id="cd16858">
    <property type="entry name" value="ING_ING3_Yng2p"/>
    <property type="match status" value="1"/>
</dbReference>
<reference evidence="19" key="1">
    <citation type="submission" date="2022-10" db="EMBL/GenBank/DDBJ databases">
        <authorList>
            <person name="Byrne P K."/>
        </authorList>
    </citation>
    <scope>NUCLEOTIDE SEQUENCE</scope>
    <source>
        <strain evidence="19">IFO1802</strain>
    </source>
</reference>
<feature type="compositionally biased region" description="Basic and acidic residues" evidence="17">
    <location>
        <begin position="194"/>
        <end position="203"/>
    </location>
</feature>
<protein>
    <recommendedName>
        <fullName evidence="16">Chromatin modification-related protein</fullName>
    </recommendedName>
</protein>
<dbReference type="GO" id="GO:0006325">
    <property type="term" value="P:chromatin organization"/>
    <property type="evidence" value="ECO:0007669"/>
    <property type="project" value="UniProtKB-KW"/>
</dbReference>
<evidence type="ECO:0000256" key="15">
    <source>
        <dbReference type="PROSITE-ProRule" id="PRU00146"/>
    </source>
</evidence>
<feature type="site" description="Histone H3K4me3 binding" evidence="13">
    <location>
        <position position="247"/>
    </location>
</feature>
<feature type="site" description="Histone H3K4me3 binding" evidence="13">
    <location>
        <position position="235"/>
    </location>
</feature>
<gene>
    <name evidence="19" type="primary">SKDI08G1380</name>
    <name evidence="19" type="ORF">SKDI_08G1380</name>
</gene>
<evidence type="ECO:0000256" key="3">
    <source>
        <dbReference type="ARBA" id="ARBA00022723"/>
    </source>
</evidence>
<keyword evidence="9 16" id="KW-0539">Nucleus</keyword>
<feature type="binding site" evidence="14">
    <location>
        <position position="227"/>
    </location>
    <ligand>
        <name>Zn(2+)</name>
        <dbReference type="ChEBI" id="CHEBI:29105"/>
        <label>1</label>
    </ligand>
</feature>
<evidence type="ECO:0000256" key="12">
    <source>
        <dbReference type="ARBA" id="ARBA00037044"/>
    </source>
</evidence>
<feature type="binding site" evidence="14">
    <location>
        <position position="265"/>
    </location>
    <ligand>
        <name>Zn(2+)</name>
        <dbReference type="ChEBI" id="CHEBI:29105"/>
        <label>2</label>
    </ligand>
</feature>
<dbReference type="GO" id="GO:0008270">
    <property type="term" value="F:zinc ion binding"/>
    <property type="evidence" value="ECO:0007669"/>
    <property type="project" value="UniProtKB-KW"/>
</dbReference>
<evidence type="ECO:0000256" key="10">
    <source>
        <dbReference type="ARBA" id="ARBA00023254"/>
    </source>
</evidence>
<feature type="compositionally biased region" description="Low complexity" evidence="17">
    <location>
        <begin position="129"/>
        <end position="143"/>
    </location>
</feature>
<comment type="function">
    <text evidence="16">Component of an histone acetyltransferase complex.</text>
</comment>
<dbReference type="SUPFAM" id="SSF57903">
    <property type="entry name" value="FYVE/PHD zinc finger"/>
    <property type="match status" value="1"/>
</dbReference>
<dbReference type="GO" id="GO:0051321">
    <property type="term" value="P:meiotic cell cycle"/>
    <property type="evidence" value="ECO:0007669"/>
    <property type="project" value="UniProtKB-KW"/>
</dbReference>
<feature type="binding site" evidence="14">
    <location>
        <position position="243"/>
    </location>
    <ligand>
        <name>Zn(2+)</name>
        <dbReference type="ChEBI" id="CHEBI:29105"/>
        <label>2</label>
    </ligand>
</feature>
<keyword evidence="8" id="KW-0234">DNA repair</keyword>
<keyword evidence="20" id="KW-1185">Reference proteome</keyword>
<dbReference type="InterPro" id="IPR019787">
    <property type="entry name" value="Znf_PHD-finger"/>
</dbReference>
<dbReference type="InterPro" id="IPR001965">
    <property type="entry name" value="Znf_PHD"/>
</dbReference>
<feature type="compositionally biased region" description="Polar residues" evidence="17">
    <location>
        <begin position="204"/>
        <end position="214"/>
    </location>
</feature>
<evidence type="ECO:0000256" key="6">
    <source>
        <dbReference type="ARBA" id="ARBA00022833"/>
    </source>
</evidence>
<keyword evidence="5 15" id="KW-0863">Zinc-finger</keyword>
<evidence type="ECO:0000256" key="4">
    <source>
        <dbReference type="ARBA" id="ARBA00022763"/>
    </source>
</evidence>
<dbReference type="Pfam" id="PF00628">
    <property type="entry name" value="PHD"/>
    <property type="match status" value="1"/>
</dbReference>
<dbReference type="InterPro" id="IPR024610">
    <property type="entry name" value="ING_N_histone-binding"/>
</dbReference>
<dbReference type="GO" id="GO:0006281">
    <property type="term" value="P:DNA repair"/>
    <property type="evidence" value="ECO:0007669"/>
    <property type="project" value="UniProtKB-KW"/>
</dbReference>
<dbReference type="GO" id="GO:0005634">
    <property type="term" value="C:nucleus"/>
    <property type="evidence" value="ECO:0007669"/>
    <property type="project" value="UniProtKB-SubCell"/>
</dbReference>
<dbReference type="AlphaFoldDB" id="A0AA35JKS2"/>
<feature type="site" description="Histone H3K4me3 binding" evidence="13">
    <location>
        <position position="224"/>
    </location>
</feature>
<dbReference type="SMART" id="SM00249">
    <property type="entry name" value="PHD"/>
    <property type="match status" value="1"/>
</dbReference>
<keyword evidence="3 14" id="KW-0479">Metal-binding</keyword>
<dbReference type="EMBL" id="OX365903">
    <property type="protein sequence ID" value="CAI4063768.1"/>
    <property type="molecule type" value="Genomic_DNA"/>
</dbReference>
<dbReference type="PANTHER" id="PTHR10333:SF100">
    <property type="entry name" value="CHROMATIN MODIFICATION-RELATED PROTEIN YNG2"/>
    <property type="match status" value="1"/>
</dbReference>
<dbReference type="InterPro" id="IPR019786">
    <property type="entry name" value="Zinc_finger_PHD-type_CS"/>
</dbReference>
<keyword evidence="7 16" id="KW-0156">Chromatin regulator</keyword>
<dbReference type="FunFam" id="3.30.40.10:FF:000436">
    <property type="entry name" value="Chromatin modification-related protein"/>
    <property type="match status" value="1"/>
</dbReference>
<evidence type="ECO:0000256" key="5">
    <source>
        <dbReference type="ARBA" id="ARBA00022771"/>
    </source>
</evidence>
<dbReference type="PANTHER" id="PTHR10333">
    <property type="entry name" value="INHIBITOR OF GROWTH PROTEIN"/>
    <property type="match status" value="1"/>
</dbReference>
<dbReference type="Proteomes" id="UP001162087">
    <property type="component" value="Chromosome 8"/>
</dbReference>
<feature type="domain" description="PHD-type" evidence="18">
    <location>
        <begin position="222"/>
        <end position="271"/>
    </location>
</feature>
<feature type="site" description="Histone H3K4me3 binding" evidence="13">
    <location>
        <position position="239"/>
    </location>
</feature>
<dbReference type="InterPro" id="IPR013083">
    <property type="entry name" value="Znf_RING/FYVE/PHD"/>
</dbReference>
<dbReference type="GO" id="GO:0035267">
    <property type="term" value="C:NuA4 histone acetyltransferase complex"/>
    <property type="evidence" value="ECO:0007669"/>
    <property type="project" value="TreeGrafter"/>
</dbReference>
<evidence type="ECO:0000259" key="18">
    <source>
        <dbReference type="PROSITE" id="PS50016"/>
    </source>
</evidence>
<keyword evidence="4" id="KW-0227">DNA damage</keyword>
<evidence type="ECO:0000256" key="16">
    <source>
        <dbReference type="RuleBase" id="RU361213"/>
    </source>
</evidence>
<proteinExistence type="inferred from homology"/>
<dbReference type="RefSeq" id="XP_056088188.1">
    <property type="nucleotide sequence ID" value="XM_056228469.1"/>
</dbReference>
<keyword evidence="10" id="KW-0469">Meiosis</keyword>
<comment type="subcellular location">
    <subcellularLocation>
        <location evidence="1 16">Nucleus</location>
    </subcellularLocation>
</comment>
<feature type="binding site" evidence="14">
    <location>
        <position position="225"/>
    </location>
    <ligand>
        <name>Zn(2+)</name>
        <dbReference type="ChEBI" id="CHEBI:29105"/>
        <label>1</label>
    </ligand>
</feature>
<dbReference type="Pfam" id="PF12998">
    <property type="entry name" value="ING"/>
    <property type="match status" value="1"/>
</dbReference>
<feature type="binding site" evidence="14">
    <location>
        <position position="268"/>
    </location>
    <ligand>
        <name>Zn(2+)</name>
        <dbReference type="ChEBI" id="CHEBI:29105"/>
        <label>2</label>
    </ligand>
</feature>
<dbReference type="PROSITE" id="PS50016">
    <property type="entry name" value="ZF_PHD_2"/>
    <property type="match status" value="1"/>
</dbReference>
<comment type="similarity">
    <text evidence="2 16">Belongs to the ING family.</text>
</comment>
<evidence type="ECO:0000256" key="1">
    <source>
        <dbReference type="ARBA" id="ARBA00004123"/>
    </source>
</evidence>
<comment type="function">
    <text evidence="12">Component of the NuA4 histone acetyltransferase complex which is involved in transcriptional activation of selected genes principally by acetylation of nucleosomal histone H4 and H2A. The NuA4 complex is also involved in DNA repair. Involved in cell cycle progression and meiosis.</text>
</comment>
<keyword evidence="6 14" id="KW-0862">Zinc</keyword>
<evidence type="ECO:0000256" key="2">
    <source>
        <dbReference type="ARBA" id="ARBA00010210"/>
    </source>
</evidence>
<feature type="binding site" evidence="14">
    <location>
        <position position="238"/>
    </location>
    <ligand>
        <name>Zn(2+)</name>
        <dbReference type="ChEBI" id="CHEBI:29105"/>
        <label>2</label>
    </ligand>
</feature>
<name>A0AA35JKS2_SACK1</name>
<dbReference type="Gene3D" id="3.30.40.10">
    <property type="entry name" value="Zinc/RING finger domain, C3HC4 (zinc finger)"/>
    <property type="match status" value="1"/>
</dbReference>
<evidence type="ECO:0000313" key="20">
    <source>
        <dbReference type="Proteomes" id="UP001162087"/>
    </source>
</evidence>